<reference evidence="1 2" key="1">
    <citation type="journal article" date="2012" name="J. Bacteriol.">
        <title>Complete genome sequence of Mycoplasma wenyonii strain Massachusetts.</title>
        <authorList>
            <person name="Dos Santos A.P."/>
            <person name="Guimaraes A.M."/>
            <person name="do Nascimento N.C."/>
            <person name="Sanmiguel P.J."/>
            <person name="Messick J.B."/>
        </authorList>
    </citation>
    <scope>NUCLEOTIDE SEQUENCE [LARGE SCALE GENOMIC DNA]</scope>
    <source>
        <strain evidence="1 2">Massachusetts</strain>
    </source>
</reference>
<sequence>MTLVAKVLLGTLSGITVAGIGTGIAVPVVLTSGGADTQVEVAKSSLDFSECFVIPTEDNQQQNKLLMCEVKEATARGGDKKDYWYREGGTETKNTKVTTIIKKEGKMEITFEGSGSPSTLMPKVTSGSWTSIQDQTDLDSDCVLTKEEEIKWQCFASEEMVDITLTKFLEV</sequence>
<keyword evidence="2" id="KW-1185">Reference proteome</keyword>
<evidence type="ECO:0000313" key="1">
    <source>
        <dbReference type="EMBL" id="AFN65246.1"/>
    </source>
</evidence>
<dbReference type="EMBL" id="CP003703">
    <property type="protein sequence ID" value="AFN65246.1"/>
    <property type="molecule type" value="Genomic_DNA"/>
</dbReference>
<evidence type="ECO:0000313" key="2">
    <source>
        <dbReference type="Proteomes" id="UP000009005"/>
    </source>
</evidence>
<organism evidence="1 2">
    <name type="scientific">Mycoplasma wenyonii (strain Massachusetts)</name>
    <name type="common">Eperythrozoon wenyonii</name>
    <dbReference type="NCBI Taxonomy" id="1197325"/>
    <lineage>
        <taxon>Bacteria</taxon>
        <taxon>Bacillati</taxon>
        <taxon>Mycoplasmatota</taxon>
        <taxon>Mollicutes</taxon>
        <taxon>Mycoplasmataceae</taxon>
        <taxon>Mycoplasma</taxon>
    </lineage>
</organism>
<protein>
    <submittedName>
        <fullName evidence="1">Uncharacterized protein</fullName>
    </submittedName>
</protein>
<gene>
    <name evidence="1" type="ordered locus">WEN_02295</name>
</gene>
<dbReference type="STRING" id="1197325.WEN_02295"/>
<dbReference type="AlphaFoldDB" id="I6YBA6"/>
<dbReference type="KEGG" id="mwe:WEN_02295"/>
<dbReference type="RefSeq" id="WP_014849956.1">
    <property type="nucleotide sequence ID" value="NC_018149.1"/>
</dbReference>
<dbReference type="Proteomes" id="UP000009005">
    <property type="component" value="Chromosome"/>
</dbReference>
<accession>I6YBA6</accession>
<dbReference type="PATRIC" id="fig|1197325.3.peg.492"/>
<dbReference type="HOGENOM" id="CLU_1545970_0_0_14"/>
<proteinExistence type="predicted"/>
<name>I6YBA6_MYCWM</name>